<dbReference type="AlphaFoldDB" id="A0A3P7LRV3"/>
<evidence type="ECO:0000313" key="1">
    <source>
        <dbReference type="EMBL" id="VDN12748.1"/>
    </source>
</evidence>
<organism evidence="1 2">
    <name type="scientific">Dibothriocephalus latus</name>
    <name type="common">Fish tapeworm</name>
    <name type="synonym">Diphyllobothrium latum</name>
    <dbReference type="NCBI Taxonomy" id="60516"/>
    <lineage>
        <taxon>Eukaryota</taxon>
        <taxon>Metazoa</taxon>
        <taxon>Spiralia</taxon>
        <taxon>Lophotrochozoa</taxon>
        <taxon>Platyhelminthes</taxon>
        <taxon>Cestoda</taxon>
        <taxon>Eucestoda</taxon>
        <taxon>Diphyllobothriidea</taxon>
        <taxon>Diphyllobothriidae</taxon>
        <taxon>Dibothriocephalus</taxon>
    </lineage>
</organism>
<reference evidence="1 2" key="1">
    <citation type="submission" date="2018-11" db="EMBL/GenBank/DDBJ databases">
        <authorList>
            <consortium name="Pathogen Informatics"/>
        </authorList>
    </citation>
    <scope>NUCLEOTIDE SEQUENCE [LARGE SCALE GENOMIC DNA]</scope>
</reference>
<sequence length="111" mass="12426">MEDVSAIYPYFSNGCQKVERCEAGIAFAIPKNFTGKVPYLVQGSNDHTEETNMDAPPIVVMASTALLSRPESSPPRRAGENRDLRRRWLYGARIPSLRDEAPTKVSEETIR</sequence>
<dbReference type="Proteomes" id="UP000281553">
    <property type="component" value="Unassembled WGS sequence"/>
</dbReference>
<gene>
    <name evidence="1" type="ORF">DILT_LOCUS8579</name>
</gene>
<keyword evidence="2" id="KW-1185">Reference proteome</keyword>
<accession>A0A3P7LRV3</accession>
<name>A0A3P7LRV3_DIBLA</name>
<proteinExistence type="predicted"/>
<evidence type="ECO:0000313" key="2">
    <source>
        <dbReference type="Proteomes" id="UP000281553"/>
    </source>
</evidence>
<dbReference type="EMBL" id="UYRU01054643">
    <property type="protein sequence ID" value="VDN12748.1"/>
    <property type="molecule type" value="Genomic_DNA"/>
</dbReference>
<dbReference type="OrthoDB" id="10579125at2759"/>
<protein>
    <submittedName>
        <fullName evidence="1">Uncharacterized protein</fullName>
    </submittedName>
</protein>